<feature type="transmembrane region" description="Helical" evidence="10">
    <location>
        <begin position="127"/>
        <end position="148"/>
    </location>
</feature>
<evidence type="ECO:0000256" key="7">
    <source>
        <dbReference type="ARBA" id="ARBA00037904"/>
    </source>
</evidence>
<comment type="pathway">
    <text evidence="7">Carotenoid biosynthesis; staphyloxanthin biosynthesis; staphyloxanthin from farnesyl diphosphate: step 4/5.</text>
</comment>
<comment type="similarity">
    <text evidence="8">Belongs to the glycosyltransferase 2 family. CrtQ subfamily.</text>
</comment>
<keyword evidence="3" id="KW-0328">Glycosyltransferase</keyword>
<evidence type="ECO:0000256" key="9">
    <source>
        <dbReference type="ARBA" id="ARBA00040345"/>
    </source>
</evidence>
<dbReference type="Gene3D" id="3.90.550.10">
    <property type="entry name" value="Spore Coat Polysaccharide Biosynthesis Protein SpsA, Chain A"/>
    <property type="match status" value="1"/>
</dbReference>
<dbReference type="OrthoDB" id="9802632at2"/>
<keyword evidence="4 12" id="KW-0808">Transferase</keyword>
<keyword evidence="5 10" id="KW-0472">Membrane</keyword>
<keyword evidence="13" id="KW-1185">Reference proteome</keyword>
<proteinExistence type="inferred from homology"/>
<comment type="caution">
    <text evidence="12">The sequence shown here is derived from an EMBL/GenBank/DDBJ whole genome shotgun (WGS) entry which is preliminary data.</text>
</comment>
<evidence type="ECO:0000313" key="12">
    <source>
        <dbReference type="EMBL" id="TXK13799.1"/>
    </source>
</evidence>
<dbReference type="GO" id="GO:0005886">
    <property type="term" value="C:plasma membrane"/>
    <property type="evidence" value="ECO:0007669"/>
    <property type="project" value="UniProtKB-SubCell"/>
</dbReference>
<dbReference type="PANTHER" id="PTHR43646">
    <property type="entry name" value="GLYCOSYLTRANSFERASE"/>
    <property type="match status" value="1"/>
</dbReference>
<evidence type="ECO:0000256" key="1">
    <source>
        <dbReference type="ARBA" id="ARBA00004236"/>
    </source>
</evidence>
<organism evidence="12 13">
    <name type="scientific">Microbacterium hatanonis</name>
    <dbReference type="NCBI Taxonomy" id="404366"/>
    <lineage>
        <taxon>Bacteria</taxon>
        <taxon>Bacillati</taxon>
        <taxon>Actinomycetota</taxon>
        <taxon>Actinomycetes</taxon>
        <taxon>Micrococcales</taxon>
        <taxon>Microbacteriaceae</taxon>
        <taxon>Microbacterium</taxon>
    </lineage>
</organism>
<evidence type="ECO:0000256" key="10">
    <source>
        <dbReference type="SAM" id="Phobius"/>
    </source>
</evidence>
<gene>
    <name evidence="12" type="ORF">FVP77_04750</name>
</gene>
<reference evidence="12 13" key="1">
    <citation type="submission" date="2019-08" db="EMBL/GenBank/DDBJ databases">
        <authorList>
            <person name="Dong K."/>
        </authorList>
    </citation>
    <scope>NUCLEOTIDE SEQUENCE [LARGE SCALE GENOMIC DNA]</scope>
    <source>
        <strain evidence="12 13">JCM14558</strain>
    </source>
</reference>
<dbReference type="EMBL" id="VRSV01000001">
    <property type="protein sequence ID" value="TXK13799.1"/>
    <property type="molecule type" value="Genomic_DNA"/>
</dbReference>
<evidence type="ECO:0000313" key="13">
    <source>
        <dbReference type="Proteomes" id="UP000321034"/>
    </source>
</evidence>
<dbReference type="AlphaFoldDB" id="A0A5C8I664"/>
<dbReference type="SUPFAM" id="SSF53448">
    <property type="entry name" value="Nucleotide-diphospho-sugar transferases"/>
    <property type="match status" value="1"/>
</dbReference>
<evidence type="ECO:0000256" key="4">
    <source>
        <dbReference type="ARBA" id="ARBA00022679"/>
    </source>
</evidence>
<sequence>MTVSVVIPVKDDAVALARCLAALAGQTRLADETIVVDNGSVDASADVARRAGARVVECARPGIPAASALGYDAATGAVILRLDADCVPDATWIEMVVAAFTRRPHVAAFTGGARFVDGPRMLRRPLAFAYLLAYTLVTAPALGHLPLFGSNVALRREAWIDVRSAVHRHDAMLHDDVDLAFHLGERHRIGRLPSAAMGMSMRPFASLSGFKRRIDRGFRTVTVHWPHDFPPHRWRRVAIHRRSARRGRALSSSAR</sequence>
<evidence type="ECO:0000256" key="5">
    <source>
        <dbReference type="ARBA" id="ARBA00023136"/>
    </source>
</evidence>
<evidence type="ECO:0000256" key="2">
    <source>
        <dbReference type="ARBA" id="ARBA00022475"/>
    </source>
</evidence>
<evidence type="ECO:0000256" key="8">
    <source>
        <dbReference type="ARBA" id="ARBA00038120"/>
    </source>
</evidence>
<dbReference type="CDD" id="cd00761">
    <property type="entry name" value="Glyco_tranf_GTA_type"/>
    <property type="match status" value="1"/>
</dbReference>
<evidence type="ECO:0000256" key="3">
    <source>
        <dbReference type="ARBA" id="ARBA00022676"/>
    </source>
</evidence>
<dbReference type="Pfam" id="PF00535">
    <property type="entry name" value="Glycos_transf_2"/>
    <property type="match status" value="1"/>
</dbReference>
<dbReference type="InterPro" id="IPR029044">
    <property type="entry name" value="Nucleotide-diphossugar_trans"/>
</dbReference>
<protein>
    <recommendedName>
        <fullName evidence="9">4,4'-diaponeurosporenoate glycosyltransferase</fullName>
    </recommendedName>
</protein>
<keyword evidence="10" id="KW-0812">Transmembrane</keyword>
<keyword evidence="10" id="KW-1133">Transmembrane helix</keyword>
<evidence type="ECO:0000259" key="11">
    <source>
        <dbReference type="Pfam" id="PF00535"/>
    </source>
</evidence>
<feature type="domain" description="Glycosyltransferase 2-like" evidence="11">
    <location>
        <begin position="4"/>
        <end position="127"/>
    </location>
</feature>
<accession>A0A5C8I664</accession>
<dbReference type="GO" id="GO:0016757">
    <property type="term" value="F:glycosyltransferase activity"/>
    <property type="evidence" value="ECO:0007669"/>
    <property type="project" value="UniProtKB-KW"/>
</dbReference>
<dbReference type="Proteomes" id="UP000321034">
    <property type="component" value="Unassembled WGS sequence"/>
</dbReference>
<name>A0A5C8I664_9MICO</name>
<keyword evidence="2" id="KW-1003">Cell membrane</keyword>
<dbReference type="PANTHER" id="PTHR43646:SF2">
    <property type="entry name" value="GLYCOSYLTRANSFERASE 2-LIKE DOMAIN-CONTAINING PROTEIN"/>
    <property type="match status" value="1"/>
</dbReference>
<evidence type="ECO:0000256" key="6">
    <source>
        <dbReference type="ARBA" id="ARBA00037281"/>
    </source>
</evidence>
<comment type="subcellular location">
    <subcellularLocation>
        <location evidence="1">Cell membrane</location>
    </subcellularLocation>
</comment>
<comment type="function">
    <text evidence="6">Catalyzes the glycosylation of 4,4'-diaponeurosporenoate, i.e. the esterification of glucose at the C1'' position with the carboxyl group of 4,4'-diaponeurosporenic acid, to form glycosyl-4,4'-diaponeurosporenoate. This is a step in the biosynthesis of staphyloxanthin, an orange pigment present in most staphylococci strains.</text>
</comment>
<dbReference type="InterPro" id="IPR001173">
    <property type="entry name" value="Glyco_trans_2-like"/>
</dbReference>